<dbReference type="GO" id="GO:0046872">
    <property type="term" value="F:metal ion binding"/>
    <property type="evidence" value="ECO:0007669"/>
    <property type="project" value="UniProtKB-KW"/>
</dbReference>
<keyword evidence="5" id="KW-0378">Hydrolase</keyword>
<feature type="binding site" evidence="7">
    <location>
        <position position="89"/>
    </location>
    <ligand>
        <name>Mg(2+)</name>
        <dbReference type="ChEBI" id="CHEBI:18420"/>
        <label>1</label>
        <note>catalytic</note>
    </ligand>
</feature>
<feature type="binding site" evidence="7">
    <location>
        <position position="214"/>
    </location>
    <ligand>
        <name>Mg(2+)</name>
        <dbReference type="ChEBI" id="CHEBI:18420"/>
        <label>1</label>
        <note>catalytic</note>
    </ligand>
</feature>
<dbReference type="PANTHER" id="PTHR20854:SF4">
    <property type="entry name" value="INOSITOL-1-MONOPHOSPHATASE-RELATED"/>
    <property type="match status" value="1"/>
</dbReference>
<dbReference type="InterPro" id="IPR020583">
    <property type="entry name" value="Inositol_monoP_metal-BS"/>
</dbReference>
<dbReference type="Gene3D" id="3.30.540.10">
    <property type="entry name" value="Fructose-1,6-Bisphosphatase, subunit A, domain 1"/>
    <property type="match status" value="1"/>
</dbReference>
<keyword evidence="4 7" id="KW-0479">Metal-binding</keyword>
<gene>
    <name evidence="8" type="ORF">ELQ35_08185</name>
</gene>
<organism evidence="8 9">
    <name type="scientific">Peribacillus cavernae</name>
    <dbReference type="NCBI Taxonomy" id="1674310"/>
    <lineage>
        <taxon>Bacteria</taxon>
        <taxon>Bacillati</taxon>
        <taxon>Bacillota</taxon>
        <taxon>Bacilli</taxon>
        <taxon>Bacillales</taxon>
        <taxon>Bacillaceae</taxon>
        <taxon>Peribacillus</taxon>
    </lineage>
</organism>
<dbReference type="InterPro" id="IPR000760">
    <property type="entry name" value="Inositol_monophosphatase-like"/>
</dbReference>
<evidence type="ECO:0000256" key="7">
    <source>
        <dbReference type="PIRSR" id="PIRSR600760-2"/>
    </source>
</evidence>
<dbReference type="Proteomes" id="UP000267430">
    <property type="component" value="Unassembled WGS sequence"/>
</dbReference>
<keyword evidence="9" id="KW-1185">Reference proteome</keyword>
<comment type="caution">
    <text evidence="8">The sequence shown here is derived from an EMBL/GenBank/DDBJ whole genome shotgun (WGS) entry which is preliminary data.</text>
</comment>
<evidence type="ECO:0000256" key="3">
    <source>
        <dbReference type="ARBA" id="ARBA00013106"/>
    </source>
</evidence>
<dbReference type="OrthoDB" id="9772456at2"/>
<evidence type="ECO:0000256" key="6">
    <source>
        <dbReference type="ARBA" id="ARBA00022842"/>
    </source>
</evidence>
<dbReference type="PROSITE" id="PS00630">
    <property type="entry name" value="IMP_2"/>
    <property type="match status" value="1"/>
</dbReference>
<evidence type="ECO:0000313" key="8">
    <source>
        <dbReference type="EMBL" id="RUQ30307.1"/>
    </source>
</evidence>
<dbReference type="PANTHER" id="PTHR20854">
    <property type="entry name" value="INOSITOL MONOPHOSPHATASE"/>
    <property type="match status" value="1"/>
</dbReference>
<dbReference type="GO" id="GO:0006020">
    <property type="term" value="P:inositol metabolic process"/>
    <property type="evidence" value="ECO:0007669"/>
    <property type="project" value="TreeGrafter"/>
</dbReference>
<reference evidence="8 9" key="1">
    <citation type="submission" date="2018-12" db="EMBL/GenBank/DDBJ databases">
        <title>Bacillus chawlae sp. nov., Bacillus glennii sp. nov., and Bacillus saganii sp. nov. Isolated from the Vehicle Assembly Building at Kennedy Space Center where the Viking Spacecraft were Assembled.</title>
        <authorList>
            <person name="Seuylemezian A."/>
            <person name="Vaishampayan P."/>
        </authorList>
    </citation>
    <scope>NUCLEOTIDE SEQUENCE [LARGE SCALE GENOMIC DNA]</scope>
    <source>
        <strain evidence="8 9">L5</strain>
    </source>
</reference>
<evidence type="ECO:0000256" key="5">
    <source>
        <dbReference type="ARBA" id="ARBA00022801"/>
    </source>
</evidence>
<dbReference type="GO" id="GO:0008934">
    <property type="term" value="F:inositol monophosphate 1-phosphatase activity"/>
    <property type="evidence" value="ECO:0007669"/>
    <property type="project" value="TreeGrafter"/>
</dbReference>
<dbReference type="RefSeq" id="WP_126864329.1">
    <property type="nucleotide sequence ID" value="NZ_JAUSTX010000001.1"/>
</dbReference>
<dbReference type="InterPro" id="IPR020550">
    <property type="entry name" value="Inositol_monophosphatase_CS"/>
</dbReference>
<sequence>MTNWMEIDTYAKKWIEEAGERLKVSFDEKLNIDTKTNPNDLVTNMDRETEQFFMDKITETFPNHRIFGEEGMGHDVKDLQGIVWIIDPIDGTMNFIHQQRNFAISIGIMEDGKGKIGLVYDVVHDELYHTVRGQGAFMNEKKLPPLKQGRVSETILSLNATWVTENRKIDPSILGPLVRDVRGTRSYGSAALELAFVAAGRLDAYITMRLSPWDFAGGAILIEEVGGEVSDLQGNPLDYLKGGPLFVSKPGLHKEIGENYLKDL</sequence>
<dbReference type="SUPFAM" id="SSF56655">
    <property type="entry name" value="Carbohydrate phosphatase"/>
    <property type="match status" value="1"/>
</dbReference>
<protein>
    <recommendedName>
        <fullName evidence="3">inositol-phosphate phosphatase</fullName>
        <ecNumber evidence="3">3.1.3.25</ecNumber>
    </recommendedName>
</protein>
<keyword evidence="6 7" id="KW-0460">Magnesium</keyword>
<dbReference type="PRINTS" id="PR00377">
    <property type="entry name" value="IMPHPHTASES"/>
</dbReference>
<feature type="binding site" evidence="7">
    <location>
        <position position="69"/>
    </location>
    <ligand>
        <name>Mg(2+)</name>
        <dbReference type="ChEBI" id="CHEBI:18420"/>
        <label>1</label>
        <note>catalytic</note>
    </ligand>
</feature>
<comment type="cofactor">
    <cofactor evidence="2 7">
        <name>Mg(2+)</name>
        <dbReference type="ChEBI" id="CHEBI:18420"/>
    </cofactor>
</comment>
<dbReference type="GO" id="GO:0007165">
    <property type="term" value="P:signal transduction"/>
    <property type="evidence" value="ECO:0007669"/>
    <property type="project" value="TreeGrafter"/>
</dbReference>
<dbReference type="FunFam" id="3.30.540.10:FF:000003">
    <property type="entry name" value="Inositol-1-monophosphatase"/>
    <property type="match status" value="1"/>
</dbReference>
<dbReference type="AlphaFoldDB" id="A0A3S0VLI6"/>
<dbReference type="CDD" id="cd01637">
    <property type="entry name" value="IMPase_like"/>
    <property type="match status" value="1"/>
</dbReference>
<accession>A0A3S0VLI6</accession>
<feature type="binding site" evidence="7">
    <location>
        <position position="87"/>
    </location>
    <ligand>
        <name>Mg(2+)</name>
        <dbReference type="ChEBI" id="CHEBI:18420"/>
        <label>1</label>
        <note>catalytic</note>
    </ligand>
</feature>
<dbReference type="EMBL" id="RYZZ01000007">
    <property type="protein sequence ID" value="RUQ30307.1"/>
    <property type="molecule type" value="Genomic_DNA"/>
</dbReference>
<feature type="binding site" evidence="7">
    <location>
        <position position="90"/>
    </location>
    <ligand>
        <name>Mg(2+)</name>
        <dbReference type="ChEBI" id="CHEBI:18420"/>
        <label>2</label>
    </ligand>
</feature>
<evidence type="ECO:0000313" key="9">
    <source>
        <dbReference type="Proteomes" id="UP000267430"/>
    </source>
</evidence>
<proteinExistence type="predicted"/>
<dbReference type="Pfam" id="PF00459">
    <property type="entry name" value="Inositol_P"/>
    <property type="match status" value="1"/>
</dbReference>
<comment type="catalytic activity">
    <reaction evidence="1">
        <text>a myo-inositol phosphate + H2O = myo-inositol + phosphate</text>
        <dbReference type="Rhea" id="RHEA:24056"/>
        <dbReference type="ChEBI" id="CHEBI:15377"/>
        <dbReference type="ChEBI" id="CHEBI:17268"/>
        <dbReference type="ChEBI" id="CHEBI:43474"/>
        <dbReference type="ChEBI" id="CHEBI:84139"/>
        <dbReference type="EC" id="3.1.3.25"/>
    </reaction>
</comment>
<dbReference type="PROSITE" id="PS00629">
    <property type="entry name" value="IMP_1"/>
    <property type="match status" value="1"/>
</dbReference>
<dbReference type="GO" id="GO:0046854">
    <property type="term" value="P:phosphatidylinositol phosphate biosynthetic process"/>
    <property type="evidence" value="ECO:0007669"/>
    <property type="project" value="InterPro"/>
</dbReference>
<dbReference type="Gene3D" id="3.40.190.80">
    <property type="match status" value="1"/>
</dbReference>
<dbReference type="EC" id="3.1.3.25" evidence="3"/>
<evidence type="ECO:0000256" key="2">
    <source>
        <dbReference type="ARBA" id="ARBA00001946"/>
    </source>
</evidence>
<name>A0A3S0VLI6_9BACI</name>
<evidence type="ECO:0000256" key="1">
    <source>
        <dbReference type="ARBA" id="ARBA00001033"/>
    </source>
</evidence>
<evidence type="ECO:0000256" key="4">
    <source>
        <dbReference type="ARBA" id="ARBA00022723"/>
    </source>
</evidence>